<dbReference type="InterPro" id="IPR012312">
    <property type="entry name" value="Hemerythrin-like"/>
</dbReference>
<feature type="domain" description="Hemerythrin-like" evidence="1">
    <location>
        <begin position="3"/>
        <end position="117"/>
    </location>
</feature>
<name>A0AAU7TEB7_9ACTN</name>
<dbReference type="Gene3D" id="1.20.120.520">
    <property type="entry name" value="nmb1532 protein domain like"/>
    <property type="match status" value="1"/>
</dbReference>
<accession>A0AAU7TEB7</accession>
<protein>
    <submittedName>
        <fullName evidence="2">Hemerythrin domain-containing protein</fullName>
    </submittedName>
</protein>
<dbReference type="EMBL" id="CP158165">
    <property type="protein sequence ID" value="XBV25052.1"/>
    <property type="molecule type" value="Genomic_DNA"/>
</dbReference>
<dbReference type="Pfam" id="PF01814">
    <property type="entry name" value="Hemerythrin"/>
    <property type="match status" value="1"/>
</dbReference>
<dbReference type="RefSeq" id="WP_350277867.1">
    <property type="nucleotide sequence ID" value="NZ_CP158165.1"/>
</dbReference>
<evidence type="ECO:0000259" key="1">
    <source>
        <dbReference type="Pfam" id="PF01814"/>
    </source>
</evidence>
<evidence type="ECO:0000313" key="2">
    <source>
        <dbReference type="EMBL" id="XBV25052.1"/>
    </source>
</evidence>
<sequence>MEPIADLMDEHVELLRLSNEIRVLLAAGDRVGVETKLAELGRRLAPHVRREERGVFAALKEQGDFAAEVRALEADHLAFDRALAELDIAAPDFDRQVRELLAELSLHIDRENLGIFPVTVVTLGAEGWETVFRAHNDAAVTVD</sequence>
<gene>
    <name evidence="2" type="ORF">ABN611_01280</name>
</gene>
<proteinExistence type="predicted"/>
<dbReference type="AlphaFoldDB" id="A0AAU7TEB7"/>
<reference evidence="2" key="1">
    <citation type="submission" date="2024-06" db="EMBL/GenBank/DDBJ databases">
        <title>Kribbella sp. strain HUAS MG21 genome sequences.</title>
        <authorList>
            <person name="Mo P."/>
        </authorList>
    </citation>
    <scope>NUCLEOTIDE SEQUENCE</scope>
    <source>
        <strain evidence="2">HUAS MG21</strain>
    </source>
</reference>
<organism evidence="2">
    <name type="scientific">Kribbella sp. HUAS MG21</name>
    <dbReference type="NCBI Taxonomy" id="3160966"/>
    <lineage>
        <taxon>Bacteria</taxon>
        <taxon>Bacillati</taxon>
        <taxon>Actinomycetota</taxon>
        <taxon>Actinomycetes</taxon>
        <taxon>Propionibacteriales</taxon>
        <taxon>Kribbellaceae</taxon>
        <taxon>Kribbella</taxon>
    </lineage>
</organism>